<protein>
    <submittedName>
        <fullName evidence="2">Uncharacterized protein</fullName>
    </submittedName>
</protein>
<keyword evidence="3" id="KW-1185">Reference proteome</keyword>
<dbReference type="Proteomes" id="UP001596456">
    <property type="component" value="Unassembled WGS sequence"/>
</dbReference>
<proteinExistence type="predicted"/>
<comment type="caution">
    <text evidence="2">The sequence shown here is derived from an EMBL/GenBank/DDBJ whole genome shotgun (WGS) entry which is preliminary data.</text>
</comment>
<sequence length="69" mass="7481">MTDDPSPHTSSAADRPPVPEGKETGSARSAGNPGTKEAGPKDDRAERLARALRDNLRRRKEQERARGDS</sequence>
<name>A0ABW2KVB5_9PROT</name>
<reference evidence="3" key="1">
    <citation type="journal article" date="2019" name="Int. J. Syst. Evol. Microbiol.">
        <title>The Global Catalogue of Microorganisms (GCM) 10K type strain sequencing project: providing services to taxonomists for standard genome sequencing and annotation.</title>
        <authorList>
            <consortium name="The Broad Institute Genomics Platform"/>
            <consortium name="The Broad Institute Genome Sequencing Center for Infectious Disease"/>
            <person name="Wu L."/>
            <person name="Ma J."/>
        </authorList>
    </citation>
    <scope>NUCLEOTIDE SEQUENCE [LARGE SCALE GENOMIC DNA]</scope>
    <source>
        <strain evidence="3">CGMCC 1.16275</strain>
    </source>
</reference>
<dbReference type="EMBL" id="JBHTCM010000010">
    <property type="protein sequence ID" value="MFC7333163.1"/>
    <property type="molecule type" value="Genomic_DNA"/>
</dbReference>
<feature type="region of interest" description="Disordered" evidence="1">
    <location>
        <begin position="1"/>
        <end position="69"/>
    </location>
</feature>
<gene>
    <name evidence="2" type="ORF">ACFQPS_08310</name>
</gene>
<organism evidence="2 3">
    <name type="scientific">Rhodocista pekingensis</name>
    <dbReference type="NCBI Taxonomy" id="201185"/>
    <lineage>
        <taxon>Bacteria</taxon>
        <taxon>Pseudomonadati</taxon>
        <taxon>Pseudomonadota</taxon>
        <taxon>Alphaproteobacteria</taxon>
        <taxon>Rhodospirillales</taxon>
        <taxon>Azospirillaceae</taxon>
        <taxon>Rhodocista</taxon>
    </lineage>
</organism>
<feature type="compositionally biased region" description="Basic and acidic residues" evidence="1">
    <location>
        <begin position="38"/>
        <end position="69"/>
    </location>
</feature>
<evidence type="ECO:0000313" key="3">
    <source>
        <dbReference type="Proteomes" id="UP001596456"/>
    </source>
</evidence>
<evidence type="ECO:0000313" key="2">
    <source>
        <dbReference type="EMBL" id="MFC7333163.1"/>
    </source>
</evidence>
<dbReference type="RefSeq" id="WP_377358066.1">
    <property type="nucleotide sequence ID" value="NZ_JBHTCM010000010.1"/>
</dbReference>
<accession>A0ABW2KVB5</accession>
<evidence type="ECO:0000256" key="1">
    <source>
        <dbReference type="SAM" id="MobiDB-lite"/>
    </source>
</evidence>